<accession>A0A8T8HX40</accession>
<dbReference type="EMBL" id="JAFBCL010000001">
    <property type="protein sequence ID" value="MBM7814647.1"/>
    <property type="molecule type" value="Genomic_DNA"/>
</dbReference>
<evidence type="ECO:0000313" key="4">
    <source>
        <dbReference type="Proteomes" id="UP000671828"/>
    </source>
</evidence>
<keyword evidence="1" id="KW-0732">Signal</keyword>
<proteinExistence type="predicted"/>
<gene>
    <name evidence="3" type="ORF">J7S33_28700</name>
    <name evidence="2" type="ORF">JOE68_005512</name>
</gene>
<dbReference type="AlphaFoldDB" id="A0A8T8HX40"/>
<feature type="signal peptide" evidence="1">
    <location>
        <begin position="1"/>
        <end position="30"/>
    </location>
</feature>
<evidence type="ECO:0000313" key="2">
    <source>
        <dbReference type="EMBL" id="MBM7814647.1"/>
    </source>
</evidence>
<sequence>MFATGVRRIGAALAVSALLGVAVQTGAARAEVSVRSWDECQAGLFCVFWHVNGGTLLRGTAANFTNIGNEGRGDKATSVWNRSPWTGRLYDWDRDRECWIHLGTYRPGFQGNVVPNANDRADAIGLAGNVEGDVCR</sequence>
<dbReference type="Proteomes" id="UP001195724">
    <property type="component" value="Unassembled WGS sequence"/>
</dbReference>
<protein>
    <submittedName>
        <fullName evidence="3">Peptidase inhibitor family I36 protein</fullName>
    </submittedName>
</protein>
<organism evidence="3 4">
    <name type="scientific">Saccharothrix algeriensis</name>
    <dbReference type="NCBI Taxonomy" id="173560"/>
    <lineage>
        <taxon>Bacteria</taxon>
        <taxon>Bacillati</taxon>
        <taxon>Actinomycetota</taxon>
        <taxon>Actinomycetes</taxon>
        <taxon>Pseudonocardiales</taxon>
        <taxon>Pseudonocardiaceae</taxon>
        <taxon>Saccharothrix</taxon>
    </lineage>
</organism>
<evidence type="ECO:0000256" key="1">
    <source>
        <dbReference type="SAM" id="SignalP"/>
    </source>
</evidence>
<dbReference type="Pfam" id="PF03995">
    <property type="entry name" value="Inhibitor_I36"/>
    <property type="match status" value="1"/>
</dbReference>
<feature type="chain" id="PRO_5035842297" evidence="1">
    <location>
        <begin position="31"/>
        <end position="136"/>
    </location>
</feature>
<reference evidence="3" key="2">
    <citation type="submission" date="2021-04" db="EMBL/GenBank/DDBJ databases">
        <title>Saccharothrix algeriensis WGS.</title>
        <authorList>
            <person name="Stuskova K."/>
            <person name="Hakalova E."/>
            <person name="Tebbal A.B."/>
            <person name="Eichmeier A."/>
        </authorList>
    </citation>
    <scope>NUCLEOTIDE SEQUENCE</scope>
    <source>
        <strain evidence="3">NRRL B-24137</strain>
    </source>
</reference>
<dbReference type="RefSeq" id="WP_204845268.1">
    <property type="nucleotide sequence ID" value="NZ_JAFBCL010000001.1"/>
</dbReference>
<evidence type="ECO:0000313" key="5">
    <source>
        <dbReference type="Proteomes" id="UP001195724"/>
    </source>
</evidence>
<keyword evidence="5" id="KW-1185">Reference proteome</keyword>
<name>A0A8T8HX40_9PSEU</name>
<evidence type="ECO:0000313" key="3">
    <source>
        <dbReference type="EMBL" id="QTR02939.1"/>
    </source>
</evidence>
<dbReference type="Proteomes" id="UP000671828">
    <property type="component" value="Chromosome"/>
</dbReference>
<dbReference type="EMBL" id="CP072788">
    <property type="protein sequence ID" value="QTR02939.1"/>
    <property type="molecule type" value="Genomic_DNA"/>
</dbReference>
<reference evidence="2 5" key="1">
    <citation type="submission" date="2021-01" db="EMBL/GenBank/DDBJ databases">
        <title>Sequencing the genomes of 1000 actinobacteria strains.</title>
        <authorList>
            <person name="Klenk H.-P."/>
        </authorList>
    </citation>
    <scope>NUCLEOTIDE SEQUENCE [LARGE SCALE GENOMIC DNA]</scope>
    <source>
        <strain evidence="2 5">DSM 44581</strain>
    </source>
</reference>